<sequence length="243" mass="28743">MINLNEVKSRAARKNSHNNNRLHFFASNFSIYFSWFFINMGMSANQVTVVFFITGLLGSFFLLSSDMLFILIGYMLWRLHIIFDLCDGDVARFRQEFSINGAYWDYMIHSILYPLFFVSISFSLYVNYGNVYFLYIAMFGSIVVSQMLSVKNNYYRAMLFNNIKHDPDLGKNNQNNASFALKNAVFTALSFEGFLFLYLIFNLFFDRPIYFIFLLCFYILIFALIVLQKFYLFSRYGFYSKRS</sequence>
<name>A0A3B0YKS4_9ZZZZ</name>
<dbReference type="InterPro" id="IPR043130">
    <property type="entry name" value="CDP-OH_PTrfase_TM_dom"/>
</dbReference>
<reference evidence="2" key="1">
    <citation type="submission" date="2018-06" db="EMBL/GenBank/DDBJ databases">
        <authorList>
            <person name="Zhirakovskaya E."/>
        </authorList>
    </citation>
    <scope>NUCLEOTIDE SEQUENCE</scope>
</reference>
<feature type="transmembrane region" description="Helical" evidence="1">
    <location>
        <begin position="132"/>
        <end position="150"/>
    </location>
</feature>
<feature type="transmembrane region" description="Helical" evidence="1">
    <location>
        <begin position="184"/>
        <end position="205"/>
    </location>
</feature>
<organism evidence="2">
    <name type="scientific">hydrothermal vent metagenome</name>
    <dbReference type="NCBI Taxonomy" id="652676"/>
    <lineage>
        <taxon>unclassified sequences</taxon>
        <taxon>metagenomes</taxon>
        <taxon>ecological metagenomes</taxon>
    </lineage>
</organism>
<proteinExistence type="predicted"/>
<feature type="transmembrane region" description="Helical" evidence="1">
    <location>
        <begin position="103"/>
        <end position="126"/>
    </location>
</feature>
<feature type="transmembrane region" description="Helical" evidence="1">
    <location>
        <begin position="211"/>
        <end position="233"/>
    </location>
</feature>
<keyword evidence="1" id="KW-0472">Membrane</keyword>
<keyword evidence="1" id="KW-1133">Transmembrane helix</keyword>
<dbReference type="Gene3D" id="1.20.120.1760">
    <property type="match status" value="1"/>
</dbReference>
<evidence type="ECO:0008006" key="3">
    <source>
        <dbReference type="Google" id="ProtNLM"/>
    </source>
</evidence>
<feature type="transmembrane region" description="Helical" evidence="1">
    <location>
        <begin position="50"/>
        <end position="77"/>
    </location>
</feature>
<dbReference type="EMBL" id="UOFL01000112">
    <property type="protein sequence ID" value="VAW76713.1"/>
    <property type="molecule type" value="Genomic_DNA"/>
</dbReference>
<evidence type="ECO:0000313" key="2">
    <source>
        <dbReference type="EMBL" id="VAW76713.1"/>
    </source>
</evidence>
<keyword evidence="1" id="KW-0812">Transmembrane</keyword>
<gene>
    <name evidence="2" type="ORF">MNBD_GAMMA12-3539</name>
</gene>
<protein>
    <recommendedName>
        <fullName evidence="3">CDP-diacylglycerol--glycerol-3-phosphate 3-phosphatidyltransferase</fullName>
    </recommendedName>
</protein>
<dbReference type="AlphaFoldDB" id="A0A3B0YKS4"/>
<evidence type="ECO:0000256" key="1">
    <source>
        <dbReference type="SAM" id="Phobius"/>
    </source>
</evidence>
<accession>A0A3B0YKS4</accession>